<evidence type="ECO:0000313" key="1">
    <source>
        <dbReference type="EnsemblMetazoa" id="XP_028146438.1"/>
    </source>
</evidence>
<dbReference type="InterPro" id="IPR036717">
    <property type="entry name" value="GFRP_sf"/>
</dbReference>
<accession>A0A6P7GMM3</accession>
<dbReference type="EnsemblMetazoa" id="XM_028290637.2">
    <property type="protein sequence ID" value="XP_028146438.1"/>
    <property type="gene ID" value="LOC114339950"/>
</dbReference>
<evidence type="ECO:0000313" key="3">
    <source>
        <dbReference type="RefSeq" id="XP_028146438.1"/>
    </source>
</evidence>
<dbReference type="AlphaFoldDB" id="A0A6P7GMM3"/>
<dbReference type="RefSeq" id="XP_028146438.1">
    <property type="nucleotide sequence ID" value="XM_028290637.1"/>
</dbReference>
<dbReference type="Proteomes" id="UP001652700">
    <property type="component" value="Unplaced"/>
</dbReference>
<reference evidence="3" key="1">
    <citation type="submission" date="2025-04" db="UniProtKB">
        <authorList>
            <consortium name="RefSeq"/>
        </authorList>
    </citation>
    <scope>IDENTIFICATION</scope>
    <source>
        <tissue evidence="3">Whole insect</tissue>
    </source>
</reference>
<dbReference type="InterPro" id="IPR009112">
    <property type="entry name" value="GTP_CycHdrlase_I_reg"/>
</dbReference>
<dbReference type="Gene3D" id="3.30.1410.10">
    <property type="entry name" value="GTP cyclohydrolase I feedback regulatory protein GFRP"/>
    <property type="match status" value="1"/>
</dbReference>
<gene>
    <name evidence="3" type="primary">LOC114339950</name>
</gene>
<protein>
    <submittedName>
        <fullName evidence="3">Uncharacterized protein LOC114339950</fullName>
    </submittedName>
</protein>
<dbReference type="GeneID" id="114339950"/>
<reference evidence="1" key="2">
    <citation type="submission" date="2025-05" db="UniProtKB">
        <authorList>
            <consortium name="EnsemblMetazoa"/>
        </authorList>
    </citation>
    <scope>IDENTIFICATION</scope>
</reference>
<organism evidence="3">
    <name type="scientific">Diabrotica virgifera virgifera</name>
    <name type="common">western corn rootworm</name>
    <dbReference type="NCBI Taxonomy" id="50390"/>
    <lineage>
        <taxon>Eukaryota</taxon>
        <taxon>Metazoa</taxon>
        <taxon>Ecdysozoa</taxon>
        <taxon>Arthropoda</taxon>
        <taxon>Hexapoda</taxon>
        <taxon>Insecta</taxon>
        <taxon>Pterygota</taxon>
        <taxon>Neoptera</taxon>
        <taxon>Endopterygota</taxon>
        <taxon>Coleoptera</taxon>
        <taxon>Polyphaga</taxon>
        <taxon>Cucujiformia</taxon>
        <taxon>Chrysomeloidea</taxon>
        <taxon>Chrysomelidae</taxon>
        <taxon>Galerucinae</taxon>
        <taxon>Diabroticina</taxon>
        <taxon>Diabroticites</taxon>
        <taxon>Diabrotica</taxon>
    </lineage>
</organism>
<dbReference type="Pfam" id="PF06399">
    <property type="entry name" value="GFRP"/>
    <property type="match status" value="1"/>
</dbReference>
<dbReference type="GO" id="GO:0009890">
    <property type="term" value="P:negative regulation of biosynthetic process"/>
    <property type="evidence" value="ECO:0007669"/>
    <property type="project" value="InterPro"/>
</dbReference>
<proteinExistence type="predicted"/>
<sequence length="98" mass="10649">MDTKKMEIPAGVLMSTGTYAYVAIKGSLYANDSAVFGLNEVETKALVKKFSNSQREVINGILLSASPMQVVNALGQLGYRVVCTTGETEVVWTMQREV</sequence>
<keyword evidence="2" id="KW-1185">Reference proteome</keyword>
<evidence type="ECO:0000313" key="2">
    <source>
        <dbReference type="Proteomes" id="UP001652700"/>
    </source>
</evidence>
<name>A0A6P7GMM3_DIAVI</name>
<dbReference type="KEGG" id="dvv:114339950"/>
<dbReference type="InParanoid" id="A0A6P7GMM3"/>